<organism evidence="2 3">
    <name type="scientific">Mollisia scopiformis</name>
    <name type="common">Conifer needle endophyte fungus</name>
    <name type="synonym">Phialocephala scopiformis</name>
    <dbReference type="NCBI Taxonomy" id="149040"/>
    <lineage>
        <taxon>Eukaryota</taxon>
        <taxon>Fungi</taxon>
        <taxon>Dikarya</taxon>
        <taxon>Ascomycota</taxon>
        <taxon>Pezizomycotina</taxon>
        <taxon>Leotiomycetes</taxon>
        <taxon>Helotiales</taxon>
        <taxon>Mollisiaceae</taxon>
        <taxon>Mollisia</taxon>
    </lineage>
</organism>
<evidence type="ECO:0000313" key="3">
    <source>
        <dbReference type="Proteomes" id="UP000070700"/>
    </source>
</evidence>
<evidence type="ECO:0000313" key="2">
    <source>
        <dbReference type="EMBL" id="KUJ17993.1"/>
    </source>
</evidence>
<dbReference type="Proteomes" id="UP000070700">
    <property type="component" value="Unassembled WGS sequence"/>
</dbReference>
<feature type="region of interest" description="Disordered" evidence="1">
    <location>
        <begin position="43"/>
        <end position="63"/>
    </location>
</feature>
<dbReference type="InParanoid" id="A0A194XCU6"/>
<reference evidence="2 3" key="1">
    <citation type="submission" date="2015-10" db="EMBL/GenBank/DDBJ databases">
        <title>Full genome of DAOMC 229536 Phialocephala scopiformis, a fungal endophyte of spruce producing the potent anti-insectan compound rugulosin.</title>
        <authorList>
            <consortium name="DOE Joint Genome Institute"/>
            <person name="Walker A.K."/>
            <person name="Frasz S.L."/>
            <person name="Seifert K.A."/>
            <person name="Miller J.D."/>
            <person name="Mondo S.J."/>
            <person name="Labutti K."/>
            <person name="Lipzen A."/>
            <person name="Dockter R."/>
            <person name="Kennedy M."/>
            <person name="Grigoriev I.V."/>
            <person name="Spatafora J.W."/>
        </authorList>
    </citation>
    <scope>NUCLEOTIDE SEQUENCE [LARGE SCALE GENOMIC DNA]</scope>
    <source>
        <strain evidence="2 3">CBS 120377</strain>
    </source>
</reference>
<keyword evidence="3" id="KW-1185">Reference proteome</keyword>
<feature type="compositionally biased region" description="Pro residues" evidence="1">
    <location>
        <begin position="131"/>
        <end position="140"/>
    </location>
</feature>
<dbReference type="EMBL" id="KQ947413">
    <property type="protein sequence ID" value="KUJ17993.1"/>
    <property type="molecule type" value="Genomic_DNA"/>
</dbReference>
<proteinExistence type="predicted"/>
<gene>
    <name evidence="2" type="ORF">LY89DRAFT_746036</name>
</gene>
<name>A0A194XCU6_MOLSC</name>
<accession>A0A194XCU6</accession>
<dbReference type="AlphaFoldDB" id="A0A194XCU6"/>
<feature type="compositionally biased region" description="Pro residues" evidence="1">
    <location>
        <begin position="111"/>
        <end position="122"/>
    </location>
</feature>
<dbReference type="GeneID" id="28830810"/>
<dbReference type="RefSeq" id="XP_018072348.1">
    <property type="nucleotide sequence ID" value="XM_018221084.1"/>
</dbReference>
<feature type="region of interest" description="Disordered" evidence="1">
    <location>
        <begin position="105"/>
        <end position="153"/>
    </location>
</feature>
<dbReference type="KEGG" id="psco:LY89DRAFT_746036"/>
<evidence type="ECO:0000256" key="1">
    <source>
        <dbReference type="SAM" id="MobiDB-lite"/>
    </source>
</evidence>
<protein>
    <submittedName>
        <fullName evidence="2">Uncharacterized protein</fullName>
    </submittedName>
</protein>
<feature type="compositionally biased region" description="Polar residues" evidence="1">
    <location>
        <begin position="44"/>
        <end position="61"/>
    </location>
</feature>
<sequence length="169" mass="18994">MNKNEEQESAFTNMAFHIDNNRNKLSSTSRLPETTLVCARRYPNHQTPNSITNQPSIGSTEQDSHRLLWHPPHLPRHPIPSTISSQLLPLPTPLPLLPLSIPLPSTSYPPSTRPSPPPPSPVSPIFSINPPHLPPQPPNPRADNPQQHQNRNDRRCDLSFIVVGYWFAI</sequence>